<reference evidence="9" key="1">
    <citation type="submission" date="2021-01" db="EMBL/GenBank/DDBJ databases">
        <authorList>
            <person name="Corre E."/>
            <person name="Pelletier E."/>
            <person name="Niang G."/>
            <person name="Scheremetjew M."/>
            <person name="Finn R."/>
            <person name="Kale V."/>
            <person name="Holt S."/>
            <person name="Cochrane G."/>
            <person name="Meng A."/>
            <person name="Brown T."/>
            <person name="Cohen L."/>
        </authorList>
    </citation>
    <scope>NUCLEOTIDE SEQUENCE</scope>
    <source>
        <strain evidence="9">CCMP1381</strain>
    </source>
</reference>
<evidence type="ECO:0000259" key="8">
    <source>
        <dbReference type="Pfam" id="PF08033"/>
    </source>
</evidence>
<dbReference type="Pfam" id="PF04815">
    <property type="entry name" value="Sec23_helical"/>
    <property type="match status" value="1"/>
</dbReference>
<dbReference type="InterPro" id="IPR006900">
    <property type="entry name" value="Sec23/24_helical_dom"/>
</dbReference>
<feature type="domain" description="Sec23/Sec24 trunk" evidence="6">
    <location>
        <begin position="176"/>
        <end position="449"/>
    </location>
</feature>
<keyword evidence="2" id="KW-0813">Transport</keyword>
<dbReference type="InterPro" id="IPR036174">
    <property type="entry name" value="Znf_Sec23_Sec24_sf"/>
</dbReference>
<dbReference type="InterPro" id="IPR036175">
    <property type="entry name" value="Sec23/24_helical_dom_sf"/>
</dbReference>
<evidence type="ECO:0000256" key="3">
    <source>
        <dbReference type="ARBA" id="ARBA00022927"/>
    </source>
</evidence>
<dbReference type="GO" id="GO:0030127">
    <property type="term" value="C:COPII vesicle coat"/>
    <property type="evidence" value="ECO:0007669"/>
    <property type="project" value="InterPro"/>
</dbReference>
<evidence type="ECO:0000256" key="1">
    <source>
        <dbReference type="ARBA" id="ARBA00008334"/>
    </source>
</evidence>
<feature type="domain" description="Gelsolin-like" evidence="4">
    <location>
        <begin position="707"/>
        <end position="758"/>
    </location>
</feature>
<dbReference type="SUPFAM" id="SSF53300">
    <property type="entry name" value="vWA-like"/>
    <property type="match status" value="1"/>
</dbReference>
<dbReference type="Pfam" id="PF08033">
    <property type="entry name" value="Sec23_BS"/>
    <property type="match status" value="1"/>
</dbReference>
<dbReference type="InterPro" id="IPR006896">
    <property type="entry name" value="Sec23/24_trunk_dom"/>
</dbReference>
<dbReference type="GO" id="GO:0000149">
    <property type="term" value="F:SNARE binding"/>
    <property type="evidence" value="ECO:0007669"/>
    <property type="project" value="TreeGrafter"/>
</dbReference>
<evidence type="ECO:0000259" key="6">
    <source>
        <dbReference type="Pfam" id="PF04811"/>
    </source>
</evidence>
<dbReference type="InterPro" id="IPR006895">
    <property type="entry name" value="Znf_Sec23_Sec24"/>
</dbReference>
<dbReference type="Pfam" id="PF04810">
    <property type="entry name" value="zf-Sec23_Sec24"/>
    <property type="match status" value="1"/>
</dbReference>
<dbReference type="PANTHER" id="PTHR13803:SF4">
    <property type="entry name" value="SECRETORY 24CD, ISOFORM C"/>
    <property type="match status" value="1"/>
</dbReference>
<evidence type="ECO:0000256" key="2">
    <source>
        <dbReference type="ARBA" id="ARBA00022448"/>
    </source>
</evidence>
<sequence length="838" mass="91442">MPRMAPIKVGSKPPVFGTSLLIQRVADNKLPPPMACRPYRVVDEGNCSPRFMRPTMHHMPATRDVANQTKVPLGILVQPMAEPEEGEEQISVVDFGENGPPRCTRCKGYVNCFVTWGKNGQEWSCNLCDMVNQTPPNYHCGLDGSGRRQDHAYRPELAKGSVDLVVTKQYCVRPVQQPIYLFVVDTSAHAMAVGFTQAILAAILAAADETVRVAKNGGAQDQRVPTGEPGGFPGGLAARVGIIGFDRTIQFYRASEDSGGGMEVSTNVVSDVEDPFAPLPPNDQWLFQSDTANPDRLRLGLGAVVDFILRSVPANATPEASVPVTCPMAALSAATSGLSLCGGRVFLFASGPPLLGVGRLRPRGHTKDYGTDREVSLYRPMLPTVGGKEDQASGAYYENFADQCAARQVAVDLFFLQNRPGGHANADFLGIATLSLIPKATGGGVHLIPCDFGPLATDTLRHLVGEIHTVLSVAAANETVLKVRTSQGLRCVSHHGPGVQRVPGELELATWSAPTSTLCIIKHDNALKPNERCYFQAALLYSSVCGRRMVRLHNICLLVTSTFHEVFRLMDLDATFTANLRLNMPKVYSDPLASIREHLTDICAEALSSYRHNCAKSSPLGQLILPESIKLMPLYTLSLLKSMALRSNARGNGQSIDPTGDERAAKKFMLEHLPVHLVHRLTYPRIYDLENMDPVACSPVPESEVHFAMPPELSCSSQHLKTNGAVLMDAGWTVFLYVGKDAPPALLAELFGVESINPEAPPQTLSDGGDLAAKVRCMLREIRHGLPFFVPMRTVVSQQRGPDELRMLSLMIEDKTKHDDSYVDYLCNVHRRIQNKHH</sequence>
<dbReference type="GO" id="GO:0070971">
    <property type="term" value="C:endoplasmic reticulum exit site"/>
    <property type="evidence" value="ECO:0007669"/>
    <property type="project" value="TreeGrafter"/>
</dbReference>
<dbReference type="GO" id="GO:0008270">
    <property type="term" value="F:zinc ion binding"/>
    <property type="evidence" value="ECO:0007669"/>
    <property type="project" value="InterPro"/>
</dbReference>
<dbReference type="SUPFAM" id="SSF82754">
    <property type="entry name" value="C-terminal, gelsolin-like domain of Sec23/24"/>
    <property type="match status" value="1"/>
</dbReference>
<proteinExistence type="inferred from homology"/>
<dbReference type="Gene3D" id="3.40.20.10">
    <property type="entry name" value="Severin"/>
    <property type="match status" value="1"/>
</dbReference>
<dbReference type="GO" id="GO:0090110">
    <property type="term" value="P:COPII-coated vesicle cargo loading"/>
    <property type="evidence" value="ECO:0007669"/>
    <property type="project" value="TreeGrafter"/>
</dbReference>
<feature type="domain" description="Sec23/Sec24 helical" evidence="7">
    <location>
        <begin position="571"/>
        <end position="677"/>
    </location>
</feature>
<feature type="domain" description="Zinc finger Sec23/Sec24-type" evidence="5">
    <location>
        <begin position="100"/>
        <end position="138"/>
    </location>
</feature>
<dbReference type="SUPFAM" id="SSF81811">
    <property type="entry name" value="Helical domain of Sec23/24"/>
    <property type="match status" value="1"/>
</dbReference>
<dbReference type="InterPro" id="IPR007123">
    <property type="entry name" value="Gelsolin-like_dom"/>
</dbReference>
<dbReference type="Gene3D" id="1.20.120.730">
    <property type="entry name" value="Sec23/Sec24 helical domain"/>
    <property type="match status" value="1"/>
</dbReference>
<dbReference type="GO" id="GO:0006886">
    <property type="term" value="P:intracellular protein transport"/>
    <property type="evidence" value="ECO:0007669"/>
    <property type="project" value="InterPro"/>
</dbReference>
<feature type="domain" description="Sec23/Sec24 beta-sandwich" evidence="8">
    <location>
        <begin position="478"/>
        <end position="559"/>
    </location>
</feature>
<evidence type="ECO:0000313" key="9">
    <source>
        <dbReference type="EMBL" id="CAD9368442.1"/>
    </source>
</evidence>
<evidence type="ECO:0008006" key="10">
    <source>
        <dbReference type="Google" id="ProtNLM"/>
    </source>
</evidence>
<dbReference type="Gene3D" id="2.60.40.1670">
    <property type="entry name" value="beta-sandwich domain of Sec23/24"/>
    <property type="match status" value="1"/>
</dbReference>
<dbReference type="InterPro" id="IPR050550">
    <property type="entry name" value="SEC23_SEC24_subfamily"/>
</dbReference>
<evidence type="ECO:0000259" key="5">
    <source>
        <dbReference type="Pfam" id="PF04810"/>
    </source>
</evidence>
<dbReference type="Gene3D" id="2.30.30.380">
    <property type="entry name" value="Zn-finger domain of Sec23/24"/>
    <property type="match status" value="1"/>
</dbReference>
<dbReference type="EMBL" id="HBGS01000265">
    <property type="protein sequence ID" value="CAD9368442.1"/>
    <property type="molecule type" value="Transcribed_RNA"/>
</dbReference>
<dbReference type="Pfam" id="PF00626">
    <property type="entry name" value="Gelsolin"/>
    <property type="match status" value="1"/>
</dbReference>
<dbReference type="PANTHER" id="PTHR13803">
    <property type="entry name" value="SEC24-RELATED PROTEIN"/>
    <property type="match status" value="1"/>
</dbReference>
<evidence type="ECO:0000259" key="4">
    <source>
        <dbReference type="Pfam" id="PF00626"/>
    </source>
</evidence>
<dbReference type="InterPro" id="IPR012990">
    <property type="entry name" value="Beta-sandwich_Sec23_24"/>
</dbReference>
<dbReference type="SUPFAM" id="SSF82919">
    <property type="entry name" value="Zn-finger domain of Sec23/24"/>
    <property type="match status" value="1"/>
</dbReference>
<dbReference type="AlphaFoldDB" id="A0A7S2F1C4"/>
<protein>
    <recommendedName>
        <fullName evidence="10">Protein transport protein SEC23</fullName>
    </recommendedName>
</protein>
<keyword evidence="3" id="KW-0653">Protein transport</keyword>
<dbReference type="InterPro" id="IPR036465">
    <property type="entry name" value="vWFA_dom_sf"/>
</dbReference>
<dbReference type="InterPro" id="IPR036180">
    <property type="entry name" value="Gelsolin-like_dom_sf"/>
</dbReference>
<name>A0A7S2F1C4_9STRA</name>
<dbReference type="Pfam" id="PF04811">
    <property type="entry name" value="Sec23_trunk"/>
    <property type="match status" value="1"/>
</dbReference>
<organism evidence="9">
    <name type="scientific">Octactis speculum</name>
    <dbReference type="NCBI Taxonomy" id="3111310"/>
    <lineage>
        <taxon>Eukaryota</taxon>
        <taxon>Sar</taxon>
        <taxon>Stramenopiles</taxon>
        <taxon>Ochrophyta</taxon>
        <taxon>Dictyochophyceae</taxon>
        <taxon>Dictyochales</taxon>
        <taxon>Dictyochaceae</taxon>
        <taxon>Octactis</taxon>
    </lineage>
</organism>
<dbReference type="InterPro" id="IPR029006">
    <property type="entry name" value="ADF-H/Gelsolin-like_dom_sf"/>
</dbReference>
<accession>A0A7S2F1C4</accession>
<comment type="similarity">
    <text evidence="1">Belongs to the SEC23/SEC24 family. SEC24 subfamily.</text>
</comment>
<evidence type="ECO:0000259" key="7">
    <source>
        <dbReference type="Pfam" id="PF04815"/>
    </source>
</evidence>
<dbReference type="SUPFAM" id="SSF81995">
    <property type="entry name" value="beta-sandwich domain of Sec23/24"/>
    <property type="match status" value="1"/>
</dbReference>
<gene>
    <name evidence="9" type="ORF">DSPE1174_LOCUS136</name>
</gene>
<dbReference type="Gene3D" id="3.40.50.410">
    <property type="entry name" value="von Willebrand factor, type A domain"/>
    <property type="match status" value="1"/>
</dbReference>